<dbReference type="Proteomes" id="UP001500665">
    <property type="component" value="Unassembled WGS sequence"/>
</dbReference>
<feature type="domain" description="Aminoglycoside phosphotransferase" evidence="1">
    <location>
        <begin position="36"/>
        <end position="270"/>
    </location>
</feature>
<name>A0ABN1RI40_9ACTN</name>
<organism evidence="2 3">
    <name type="scientific">Actinocorallia libanotica</name>
    <dbReference type="NCBI Taxonomy" id="46162"/>
    <lineage>
        <taxon>Bacteria</taxon>
        <taxon>Bacillati</taxon>
        <taxon>Actinomycetota</taxon>
        <taxon>Actinomycetes</taxon>
        <taxon>Streptosporangiales</taxon>
        <taxon>Thermomonosporaceae</taxon>
        <taxon>Actinocorallia</taxon>
    </lineage>
</organism>
<reference evidence="2 3" key="1">
    <citation type="journal article" date="2019" name="Int. J. Syst. Evol. Microbiol.">
        <title>The Global Catalogue of Microorganisms (GCM) 10K type strain sequencing project: providing services to taxonomists for standard genome sequencing and annotation.</title>
        <authorList>
            <consortium name="The Broad Institute Genomics Platform"/>
            <consortium name="The Broad Institute Genome Sequencing Center for Infectious Disease"/>
            <person name="Wu L."/>
            <person name="Ma J."/>
        </authorList>
    </citation>
    <scope>NUCLEOTIDE SEQUENCE [LARGE SCALE GENOMIC DNA]</scope>
    <source>
        <strain evidence="2 3">JCM 10696</strain>
    </source>
</reference>
<dbReference type="PANTHER" id="PTHR21310:SF40">
    <property type="entry name" value="AMINOGLYCOSIDE PHOSPHOTRANSFERASE DOMAIN-CONTAINING PROTEIN-RELATED"/>
    <property type="match status" value="1"/>
</dbReference>
<sequence length="342" mass="38622">MPVPDQRDPALTREILGRWLEGRSPGAVVEHLETPSASGFSAETLIFRAGGADYVAKVAPTGHQIFPEPRFEEQYRVLRELRRRGLPVPEVFWYEPDPSLLGAPFFVMAACPGRAPSDMPTYHQEGWVTEVSPRERASLWDNGLRAMASVHAQPVAGLEYVDQTSYGPTGLEQRLNYYEHYLHWAYEGKVPVAEEALAWLRANRPEESGPPSLLWGDSRIGNLLFVDGEVSAILDWEMVTLGQPEEDLAWYRYLDRHHYTAVGLPPLEGFPAREQTIARYEELLGRPMENLRYYEVLSGLKFAVVMARIGQLFVEYELVPPDDAFPHTNTATSLLATVLEEL</sequence>
<dbReference type="InterPro" id="IPR041726">
    <property type="entry name" value="ACAD10_11_N"/>
</dbReference>
<dbReference type="InterPro" id="IPR051678">
    <property type="entry name" value="AGP_Transferase"/>
</dbReference>
<evidence type="ECO:0000313" key="2">
    <source>
        <dbReference type="EMBL" id="GAA0957656.1"/>
    </source>
</evidence>
<protein>
    <submittedName>
        <fullName evidence="2">Phosphotransferase family protein</fullName>
    </submittedName>
</protein>
<dbReference type="CDD" id="cd05154">
    <property type="entry name" value="ACAD10_11_N-like"/>
    <property type="match status" value="1"/>
</dbReference>
<comment type="caution">
    <text evidence="2">The sequence shown here is derived from an EMBL/GenBank/DDBJ whole genome shotgun (WGS) entry which is preliminary data.</text>
</comment>
<dbReference type="PANTHER" id="PTHR21310">
    <property type="entry name" value="AMINOGLYCOSIDE PHOSPHOTRANSFERASE-RELATED-RELATED"/>
    <property type="match status" value="1"/>
</dbReference>
<dbReference type="InterPro" id="IPR002575">
    <property type="entry name" value="Aminoglycoside_PTrfase"/>
</dbReference>
<keyword evidence="3" id="KW-1185">Reference proteome</keyword>
<evidence type="ECO:0000259" key="1">
    <source>
        <dbReference type="Pfam" id="PF01636"/>
    </source>
</evidence>
<gene>
    <name evidence="2" type="ORF">GCM10009550_45350</name>
</gene>
<dbReference type="Pfam" id="PF01636">
    <property type="entry name" value="APH"/>
    <property type="match status" value="1"/>
</dbReference>
<dbReference type="Gene3D" id="3.90.1200.10">
    <property type="match status" value="1"/>
</dbReference>
<proteinExistence type="predicted"/>
<dbReference type="SUPFAM" id="SSF56112">
    <property type="entry name" value="Protein kinase-like (PK-like)"/>
    <property type="match status" value="1"/>
</dbReference>
<evidence type="ECO:0000313" key="3">
    <source>
        <dbReference type="Proteomes" id="UP001500665"/>
    </source>
</evidence>
<dbReference type="RefSeq" id="WP_344242913.1">
    <property type="nucleotide sequence ID" value="NZ_BAAAHH010000019.1"/>
</dbReference>
<dbReference type="Gene3D" id="3.30.200.20">
    <property type="entry name" value="Phosphorylase Kinase, domain 1"/>
    <property type="match status" value="1"/>
</dbReference>
<accession>A0ABN1RI40</accession>
<dbReference type="InterPro" id="IPR011009">
    <property type="entry name" value="Kinase-like_dom_sf"/>
</dbReference>
<dbReference type="EMBL" id="BAAAHH010000019">
    <property type="protein sequence ID" value="GAA0957656.1"/>
    <property type="molecule type" value="Genomic_DNA"/>
</dbReference>